<dbReference type="InterPro" id="IPR051449">
    <property type="entry name" value="ABC-2_transporter_component"/>
</dbReference>
<keyword evidence="3 6" id="KW-0812">Transmembrane</keyword>
<evidence type="ECO:0000256" key="1">
    <source>
        <dbReference type="ARBA" id="ARBA00004651"/>
    </source>
</evidence>
<comment type="caution">
    <text evidence="7">The sequence shown here is derived from an EMBL/GenBank/DDBJ whole genome shotgun (WGS) entry which is preliminary data.</text>
</comment>
<evidence type="ECO:0000313" key="7">
    <source>
        <dbReference type="EMBL" id="NDO39794.1"/>
    </source>
</evidence>
<feature type="transmembrane region" description="Helical" evidence="6">
    <location>
        <begin position="20"/>
        <end position="39"/>
    </location>
</feature>
<sequence>MIAIFKRELNACFDMPPGYVFIAVYDLFAGYFFFSFNLYGNSTDMRALFEMMFTVTLFLIPILTMRLMSEDRRAHTDQLLLMAPVSTTGIVMGKLLAALLVYLVAMAITLVQAFMLSCFAPVEWSVILGHFIGLFLLGAALIAVGLLISTLTENQIIAAIGGFCVGFFLILLDSLAGLIKNTVLAGFVTDLSFQTHYRNFTLGIFNLADVVFYLSMTTLFVFLTVCAFEKRRIA</sequence>
<feature type="transmembrane region" description="Helical" evidence="6">
    <location>
        <begin position="51"/>
        <end position="69"/>
    </location>
</feature>
<evidence type="ECO:0000256" key="3">
    <source>
        <dbReference type="ARBA" id="ARBA00022692"/>
    </source>
</evidence>
<keyword evidence="4 6" id="KW-1133">Transmembrane helix</keyword>
<feature type="transmembrane region" description="Helical" evidence="6">
    <location>
        <begin position="210"/>
        <end position="228"/>
    </location>
</feature>
<keyword evidence="5 6" id="KW-0472">Membrane</keyword>
<dbReference type="AlphaFoldDB" id="A0A845SZ54"/>
<evidence type="ECO:0000256" key="4">
    <source>
        <dbReference type="ARBA" id="ARBA00022989"/>
    </source>
</evidence>
<keyword evidence="2" id="KW-1003">Cell membrane</keyword>
<evidence type="ECO:0000256" key="5">
    <source>
        <dbReference type="ARBA" id="ARBA00023136"/>
    </source>
</evidence>
<comment type="subcellular location">
    <subcellularLocation>
        <location evidence="1">Cell membrane</location>
        <topology evidence="1">Multi-pass membrane protein</topology>
    </subcellularLocation>
</comment>
<gene>
    <name evidence="7" type="ORF">FMM72_11190</name>
</gene>
<dbReference type="Proteomes" id="UP000462501">
    <property type="component" value="Unassembled WGS sequence"/>
</dbReference>
<name>A0A845SZ54_9FIRM</name>
<evidence type="ECO:0000256" key="2">
    <source>
        <dbReference type="ARBA" id="ARBA00022475"/>
    </source>
</evidence>
<dbReference type="GO" id="GO:0005886">
    <property type="term" value="C:plasma membrane"/>
    <property type="evidence" value="ECO:0007669"/>
    <property type="project" value="UniProtKB-SubCell"/>
</dbReference>
<feature type="transmembrane region" description="Helical" evidence="6">
    <location>
        <begin position="90"/>
        <end position="115"/>
    </location>
</feature>
<reference evidence="7 8" key="1">
    <citation type="submission" date="2019-06" db="EMBL/GenBank/DDBJ databases">
        <title>Draft genome sequences of 15 bacterial species constituting the stable defined intestinal microbiota of the GM15 gnotobiotic mouse model.</title>
        <authorList>
            <person name="Elie C."/>
            <person name="Mathieu A."/>
            <person name="Saliou A."/>
            <person name="Darnaud M."/>
            <person name="Leulier F."/>
            <person name="Tamellini A."/>
        </authorList>
    </citation>
    <scope>NUCLEOTIDE SEQUENCE [LARGE SCALE GENOMIC DNA]</scope>
    <source>
        <strain evidence="7 8">JM4-15</strain>
    </source>
</reference>
<dbReference type="EMBL" id="VIQT01000016">
    <property type="protein sequence ID" value="NDO39794.1"/>
    <property type="molecule type" value="Genomic_DNA"/>
</dbReference>
<dbReference type="GO" id="GO:0140359">
    <property type="term" value="F:ABC-type transporter activity"/>
    <property type="evidence" value="ECO:0007669"/>
    <property type="project" value="InterPro"/>
</dbReference>
<accession>A0A845SZ54</accession>
<evidence type="ECO:0000256" key="6">
    <source>
        <dbReference type="SAM" id="Phobius"/>
    </source>
</evidence>
<feature type="transmembrane region" description="Helical" evidence="6">
    <location>
        <begin position="156"/>
        <end position="179"/>
    </location>
</feature>
<dbReference type="RefSeq" id="WP_162221468.1">
    <property type="nucleotide sequence ID" value="NZ_JAETUF010000012.1"/>
</dbReference>
<feature type="transmembrane region" description="Helical" evidence="6">
    <location>
        <begin position="127"/>
        <end position="149"/>
    </location>
</feature>
<dbReference type="PANTHER" id="PTHR30294:SF29">
    <property type="entry name" value="MULTIDRUG ABC TRANSPORTER PERMEASE YBHS-RELATED"/>
    <property type="match status" value="1"/>
</dbReference>
<dbReference type="PANTHER" id="PTHR30294">
    <property type="entry name" value="MEMBRANE COMPONENT OF ABC TRANSPORTER YHHJ-RELATED"/>
    <property type="match status" value="1"/>
</dbReference>
<dbReference type="Pfam" id="PF12679">
    <property type="entry name" value="ABC2_membrane_2"/>
    <property type="match status" value="1"/>
</dbReference>
<organism evidence="7 8">
    <name type="scientific">Anaerotruncus colihominis</name>
    <dbReference type="NCBI Taxonomy" id="169435"/>
    <lineage>
        <taxon>Bacteria</taxon>
        <taxon>Bacillati</taxon>
        <taxon>Bacillota</taxon>
        <taxon>Clostridia</taxon>
        <taxon>Eubacteriales</taxon>
        <taxon>Oscillospiraceae</taxon>
        <taxon>Anaerotruncus</taxon>
    </lineage>
</organism>
<proteinExistence type="predicted"/>
<protein>
    <submittedName>
        <fullName evidence="7">ABC transporter permease subunit</fullName>
    </submittedName>
</protein>
<evidence type="ECO:0000313" key="8">
    <source>
        <dbReference type="Proteomes" id="UP000462501"/>
    </source>
</evidence>